<proteinExistence type="predicted"/>
<dbReference type="EMBL" id="CP047423">
    <property type="protein sequence ID" value="QPD04997.1"/>
    <property type="molecule type" value="Genomic_DNA"/>
</dbReference>
<evidence type="ECO:0000313" key="1">
    <source>
        <dbReference type="EMBL" id="QPD04997.1"/>
    </source>
</evidence>
<protein>
    <submittedName>
        <fullName evidence="1">Uncharacterized protein</fullName>
    </submittedName>
</protein>
<gene>
    <name evidence="1" type="ORF">Nkreftii_002771</name>
</gene>
<dbReference type="KEGG" id="nkf:Nkreftii_002771"/>
<evidence type="ECO:0000313" key="2">
    <source>
        <dbReference type="Proteomes" id="UP000593737"/>
    </source>
</evidence>
<organism evidence="1 2">
    <name type="scientific">Candidatus Nitrospira kreftii</name>
    <dbReference type="NCBI Taxonomy" id="2652173"/>
    <lineage>
        <taxon>Bacteria</taxon>
        <taxon>Pseudomonadati</taxon>
        <taxon>Nitrospirota</taxon>
        <taxon>Nitrospiria</taxon>
        <taxon>Nitrospirales</taxon>
        <taxon>Nitrospiraceae</taxon>
        <taxon>Nitrospira</taxon>
    </lineage>
</organism>
<name>A0A7S8IZC2_9BACT</name>
<dbReference type="Proteomes" id="UP000593737">
    <property type="component" value="Chromosome"/>
</dbReference>
<accession>A0A7S8IZC2</accession>
<dbReference type="AlphaFoldDB" id="A0A7S8IZC2"/>
<reference evidence="1 2" key="1">
    <citation type="journal article" date="2020" name="ISME J.">
        <title>Enrichment and physiological characterization of a novel comammox Nitrospira indicates ammonium inhibition of complete nitrification.</title>
        <authorList>
            <person name="Sakoula D."/>
            <person name="Koch H."/>
            <person name="Frank J."/>
            <person name="Jetten M.S.M."/>
            <person name="van Kessel M.A.H.J."/>
            <person name="Lucker S."/>
        </authorList>
    </citation>
    <scope>NUCLEOTIDE SEQUENCE [LARGE SCALE GENOMIC DNA]</scope>
    <source>
        <strain evidence="1">Comreactor17</strain>
    </source>
</reference>
<sequence>MCLAHLVGKKRPELASICKSVQAFSQAGGQGGRLRVCSKVSPGVGEVCFEVIMSVASTGCCLLDRGEGLPRCRRFEFSKGMGFDLANPFSAEIQLLADFYKGHNPV</sequence>